<dbReference type="EMBL" id="VSRR010000110">
    <property type="protein sequence ID" value="MPC10304.1"/>
    <property type="molecule type" value="Genomic_DNA"/>
</dbReference>
<sequence length="130" mass="14298">MDFAHYSKFLQWKTSVDAKPLMMAPSALMKLPSDRPDIFRITATSPQSTSTAPSICLPFHSPLTSEENISQYLASELTSVSQIHNNKTDKEKGSVRSQAHRWVNGLVMWAGLLMSSAHHDPIASDLTGGN</sequence>
<protein>
    <submittedName>
        <fullName evidence="1">Uncharacterized protein</fullName>
    </submittedName>
</protein>
<reference evidence="1 2" key="1">
    <citation type="submission" date="2019-05" db="EMBL/GenBank/DDBJ databases">
        <title>Another draft genome of Portunus trituberculatus and its Hox gene families provides insights of decapod evolution.</title>
        <authorList>
            <person name="Jeong J.-H."/>
            <person name="Song I."/>
            <person name="Kim S."/>
            <person name="Choi T."/>
            <person name="Kim D."/>
            <person name="Ryu S."/>
            <person name="Kim W."/>
        </authorList>
    </citation>
    <scope>NUCLEOTIDE SEQUENCE [LARGE SCALE GENOMIC DNA]</scope>
    <source>
        <tissue evidence="1">Muscle</tissue>
    </source>
</reference>
<proteinExistence type="predicted"/>
<accession>A0A5B7CNU4</accession>
<gene>
    <name evidence="1" type="ORF">E2C01_002936</name>
</gene>
<dbReference type="Proteomes" id="UP000324222">
    <property type="component" value="Unassembled WGS sequence"/>
</dbReference>
<dbReference type="AlphaFoldDB" id="A0A5B7CNU4"/>
<organism evidence="1 2">
    <name type="scientific">Portunus trituberculatus</name>
    <name type="common">Swimming crab</name>
    <name type="synonym">Neptunus trituberculatus</name>
    <dbReference type="NCBI Taxonomy" id="210409"/>
    <lineage>
        <taxon>Eukaryota</taxon>
        <taxon>Metazoa</taxon>
        <taxon>Ecdysozoa</taxon>
        <taxon>Arthropoda</taxon>
        <taxon>Crustacea</taxon>
        <taxon>Multicrustacea</taxon>
        <taxon>Malacostraca</taxon>
        <taxon>Eumalacostraca</taxon>
        <taxon>Eucarida</taxon>
        <taxon>Decapoda</taxon>
        <taxon>Pleocyemata</taxon>
        <taxon>Brachyura</taxon>
        <taxon>Eubrachyura</taxon>
        <taxon>Portunoidea</taxon>
        <taxon>Portunidae</taxon>
        <taxon>Portuninae</taxon>
        <taxon>Portunus</taxon>
    </lineage>
</organism>
<comment type="caution">
    <text evidence="1">The sequence shown here is derived from an EMBL/GenBank/DDBJ whole genome shotgun (WGS) entry which is preliminary data.</text>
</comment>
<evidence type="ECO:0000313" key="2">
    <source>
        <dbReference type="Proteomes" id="UP000324222"/>
    </source>
</evidence>
<name>A0A5B7CNU4_PORTR</name>
<evidence type="ECO:0000313" key="1">
    <source>
        <dbReference type="EMBL" id="MPC10304.1"/>
    </source>
</evidence>
<keyword evidence="2" id="KW-1185">Reference proteome</keyword>